<sequence length="224" mass="25060">MVLAAIEFKMNKPARGFCRYCCWDSRFFITTPAGTVASSVPPDTNVAAQENTEDSDEDKFKINIEYLFFFEEEKTTKHTTNSQFANKRKVAPNSEEKYKVLPSDWGKLSLMWSANNPSLSQLKLAAIEEISVMPQSLEWGGPSESHELTISLIEKDTSAAAQVEWFFHDIIILLKRKLQGGIKSLEPEPTTGTSNSSAIVNNIQSLRAENMVFDLGLADSRIES</sequence>
<accession>A0A0L6V5S8</accession>
<organism evidence="1 2">
    <name type="scientific">Puccinia sorghi</name>
    <dbReference type="NCBI Taxonomy" id="27349"/>
    <lineage>
        <taxon>Eukaryota</taxon>
        <taxon>Fungi</taxon>
        <taxon>Dikarya</taxon>
        <taxon>Basidiomycota</taxon>
        <taxon>Pucciniomycotina</taxon>
        <taxon>Pucciniomycetes</taxon>
        <taxon>Pucciniales</taxon>
        <taxon>Pucciniaceae</taxon>
        <taxon>Puccinia</taxon>
    </lineage>
</organism>
<evidence type="ECO:0000313" key="2">
    <source>
        <dbReference type="Proteomes" id="UP000037035"/>
    </source>
</evidence>
<gene>
    <name evidence="1" type="ORF">VP01_2501g4</name>
</gene>
<reference evidence="1 2" key="1">
    <citation type="submission" date="2015-08" db="EMBL/GenBank/DDBJ databases">
        <title>Next Generation Sequencing and Analysis of the Genome of Puccinia sorghi L Schw, the Causal Agent of Maize Common Rust.</title>
        <authorList>
            <person name="Rochi L."/>
            <person name="Burguener G."/>
            <person name="Darino M."/>
            <person name="Turjanski A."/>
            <person name="Kreff E."/>
            <person name="Dieguez M.J."/>
            <person name="Sacco F."/>
        </authorList>
    </citation>
    <scope>NUCLEOTIDE SEQUENCE [LARGE SCALE GENOMIC DNA]</scope>
    <source>
        <strain evidence="1 2">RO10H11247</strain>
    </source>
</reference>
<keyword evidence="2" id="KW-1185">Reference proteome</keyword>
<proteinExistence type="predicted"/>
<name>A0A0L6V5S8_9BASI</name>
<dbReference type="AlphaFoldDB" id="A0A0L6V5S8"/>
<evidence type="ECO:0000313" key="1">
    <source>
        <dbReference type="EMBL" id="KNZ56069.1"/>
    </source>
</evidence>
<dbReference type="VEuPathDB" id="FungiDB:VP01_2501g4"/>
<dbReference type="EMBL" id="LAVV01007394">
    <property type="protein sequence ID" value="KNZ56069.1"/>
    <property type="molecule type" value="Genomic_DNA"/>
</dbReference>
<comment type="caution">
    <text evidence="1">The sequence shown here is derived from an EMBL/GenBank/DDBJ whole genome shotgun (WGS) entry which is preliminary data.</text>
</comment>
<protein>
    <submittedName>
        <fullName evidence="1">Uncharacterized protein</fullName>
    </submittedName>
</protein>
<dbReference type="Proteomes" id="UP000037035">
    <property type="component" value="Unassembled WGS sequence"/>
</dbReference>